<dbReference type="SUPFAM" id="SSF52833">
    <property type="entry name" value="Thioredoxin-like"/>
    <property type="match status" value="1"/>
</dbReference>
<evidence type="ECO:0000313" key="7">
    <source>
        <dbReference type="Proteomes" id="UP000717835"/>
    </source>
</evidence>
<evidence type="ECO:0000259" key="5">
    <source>
        <dbReference type="PROSITE" id="PS51352"/>
    </source>
</evidence>
<dbReference type="EMBL" id="DYVX01000084">
    <property type="protein sequence ID" value="HJF92800.1"/>
    <property type="molecule type" value="Genomic_DNA"/>
</dbReference>
<dbReference type="Proteomes" id="UP000717835">
    <property type="component" value="Unassembled WGS sequence"/>
</dbReference>
<evidence type="ECO:0000256" key="3">
    <source>
        <dbReference type="ARBA" id="ARBA00023157"/>
    </source>
</evidence>
<dbReference type="InterPro" id="IPR012336">
    <property type="entry name" value="Thioredoxin-like_fold"/>
</dbReference>
<comment type="subcellular location">
    <subcellularLocation>
        <location evidence="1">Cell envelope</location>
    </subcellularLocation>
</comment>
<keyword evidence="2" id="KW-0201">Cytochrome c-type biogenesis</keyword>
<dbReference type="PANTHER" id="PTHR42852:SF6">
    <property type="entry name" value="THIOL:DISULFIDE INTERCHANGE PROTEIN DSBE"/>
    <property type="match status" value="1"/>
</dbReference>
<reference evidence="6" key="2">
    <citation type="submission" date="2021-09" db="EMBL/GenBank/DDBJ databases">
        <authorList>
            <person name="Gilroy R."/>
        </authorList>
    </citation>
    <scope>NUCLEOTIDE SEQUENCE</scope>
    <source>
        <strain evidence="6">CHK55-1828</strain>
    </source>
</reference>
<dbReference type="InterPro" id="IPR050553">
    <property type="entry name" value="Thioredoxin_ResA/DsbE_sf"/>
</dbReference>
<protein>
    <submittedName>
        <fullName evidence="6">Thioredoxin</fullName>
    </submittedName>
</protein>
<dbReference type="PANTHER" id="PTHR42852">
    <property type="entry name" value="THIOL:DISULFIDE INTERCHANGE PROTEIN DSBE"/>
    <property type="match status" value="1"/>
</dbReference>
<keyword evidence="4" id="KW-0676">Redox-active center</keyword>
<dbReference type="GO" id="GO:0030313">
    <property type="term" value="C:cell envelope"/>
    <property type="evidence" value="ECO:0007669"/>
    <property type="project" value="UniProtKB-SubCell"/>
</dbReference>
<dbReference type="PROSITE" id="PS51257">
    <property type="entry name" value="PROKAR_LIPOPROTEIN"/>
    <property type="match status" value="1"/>
</dbReference>
<dbReference type="InterPro" id="IPR036249">
    <property type="entry name" value="Thioredoxin-like_sf"/>
</dbReference>
<dbReference type="AlphaFoldDB" id="A0A921LCH3"/>
<comment type="caution">
    <text evidence="6">The sequence shown here is derived from an EMBL/GenBank/DDBJ whole genome shotgun (WGS) entry which is preliminary data.</text>
</comment>
<keyword evidence="3" id="KW-1015">Disulfide bond</keyword>
<dbReference type="Pfam" id="PF13905">
    <property type="entry name" value="Thioredoxin_8"/>
    <property type="match status" value="1"/>
</dbReference>
<gene>
    <name evidence="6" type="ORF">K8W02_10540</name>
</gene>
<accession>A0A921LCH3</accession>
<feature type="domain" description="Thioredoxin" evidence="5">
    <location>
        <begin position="476"/>
        <end position="632"/>
    </location>
</feature>
<evidence type="ECO:0000256" key="1">
    <source>
        <dbReference type="ARBA" id="ARBA00004196"/>
    </source>
</evidence>
<dbReference type="RefSeq" id="WP_022021760.1">
    <property type="nucleotide sequence ID" value="NZ_DYVX01000084.1"/>
</dbReference>
<evidence type="ECO:0000313" key="6">
    <source>
        <dbReference type="EMBL" id="HJF92800.1"/>
    </source>
</evidence>
<dbReference type="GO" id="GO:0017004">
    <property type="term" value="P:cytochrome complex assembly"/>
    <property type="evidence" value="ECO:0007669"/>
    <property type="project" value="UniProtKB-KW"/>
</dbReference>
<proteinExistence type="predicted"/>
<dbReference type="Gene3D" id="3.40.30.10">
    <property type="entry name" value="Glutaredoxin"/>
    <property type="match status" value="1"/>
</dbReference>
<organism evidence="6 7">
    <name type="scientific">Mediterranea massiliensis</name>
    <dbReference type="NCBI Taxonomy" id="1841865"/>
    <lineage>
        <taxon>Bacteria</taxon>
        <taxon>Pseudomonadati</taxon>
        <taxon>Bacteroidota</taxon>
        <taxon>Bacteroidia</taxon>
        <taxon>Bacteroidales</taxon>
        <taxon>Bacteroidaceae</taxon>
        <taxon>Mediterranea</taxon>
    </lineage>
</organism>
<dbReference type="InterPro" id="IPR013766">
    <property type="entry name" value="Thioredoxin_domain"/>
</dbReference>
<reference evidence="6" key="1">
    <citation type="journal article" date="2021" name="PeerJ">
        <title>Extensive microbial diversity within the chicken gut microbiome revealed by metagenomics and culture.</title>
        <authorList>
            <person name="Gilroy R."/>
            <person name="Ravi A."/>
            <person name="Getino M."/>
            <person name="Pursley I."/>
            <person name="Horton D.L."/>
            <person name="Alikhan N.F."/>
            <person name="Baker D."/>
            <person name="Gharbi K."/>
            <person name="Hall N."/>
            <person name="Watson M."/>
            <person name="Adriaenssens E.M."/>
            <person name="Foster-Nyarko E."/>
            <person name="Jarju S."/>
            <person name="Secka A."/>
            <person name="Antonio M."/>
            <person name="Oren A."/>
            <person name="Chaudhuri R.R."/>
            <person name="La Ragione R."/>
            <person name="Hildebrand F."/>
            <person name="Pallen M.J."/>
        </authorList>
    </citation>
    <scope>NUCLEOTIDE SEQUENCE</scope>
    <source>
        <strain evidence="6">CHK55-1828</strain>
    </source>
</reference>
<evidence type="ECO:0000256" key="2">
    <source>
        <dbReference type="ARBA" id="ARBA00022748"/>
    </source>
</evidence>
<sequence length="632" mass="70968">MHNKIAFLTAAAALWLAASCTQRDKCVENPLIESANTMTLDISKVELNDTATVLHTDAYFHPGYWIRISSESYLLADGKRYALTGTQGIEADSLFWMPKSGEASFQLTFEPLPRGTRSFDFIEGDCEDCFKLFGIDLTGKKAFDRPADVPADVVRASETVPDTVPEPPFKVGETVVHMHLSGYRKELAKEAELYLNTLMNGQQPYTAAIDSATGTAEFKFWQYGPAQALISVGMVNGQIWLAPGEEIDLYVDMRRSGQYILKRRAEKKQLPAFETIPFCYFAGTYAGLSAPSLYSDKYYGMDLYTGEFADYKMTAAEYTKHVIGRYQALSDSIAQSKLPPAGKELALINLKQEAIEAMAQGDFFREHNYRRIHSQWDRSKPLDIKIDPLTAENRAELCKLFSIADPKLLMGRDLMRYVSAVANPRIAWPKEAGLEGTFASALKLALPLVEKASNAALTEADLKTLDGVQNPFWREALLKMQENTLALLKAVEGKAVIEQTPDVPVEKLFDAIIAPHKGKVILVDFWNTWCAPCRMAIKANEPLKDGELKSDNLVWIYIANQTSPLVKYKEMIPDIKGKHYRLTDKQWAYLCDKFKIDGIPSYVLVDKQGKYGLRNDFRDHGKMKDTLKGMIE</sequence>
<name>A0A921LCH3_9BACT</name>
<dbReference type="PROSITE" id="PS51352">
    <property type="entry name" value="THIOREDOXIN_2"/>
    <property type="match status" value="1"/>
</dbReference>
<evidence type="ECO:0000256" key="4">
    <source>
        <dbReference type="ARBA" id="ARBA00023284"/>
    </source>
</evidence>